<evidence type="ECO:0000256" key="3">
    <source>
        <dbReference type="SAM" id="SignalP"/>
    </source>
</evidence>
<dbReference type="CDD" id="cd00042">
    <property type="entry name" value="CY"/>
    <property type="match status" value="1"/>
</dbReference>
<sequence>MNTKFFKGRAALAAVCGAVLVATVGMAQAQADPVPGGWTTADPNSPTAQEVTHWAATQLNEMSNSAYVNTVTRRVEFQSQVVAGIVYRTEFVWARTNCLKNSGTPEEECSVIPGGPQELCTAKVYDRPWEGSRELTEFECNRIGD</sequence>
<keyword evidence="2" id="KW-0646">Protease inhibitor</keyword>
<gene>
    <name evidence="5" type="ORF">NON19_18215</name>
</gene>
<reference evidence="5 6" key="1">
    <citation type="submission" date="2022-06" db="EMBL/GenBank/DDBJ databases">
        <title>Draft genome sequence of type strain Streptomyces rubrisoli DSM 42083.</title>
        <authorList>
            <person name="Duangmal K."/>
            <person name="Klaysubun C."/>
        </authorList>
    </citation>
    <scope>NUCLEOTIDE SEQUENCE [LARGE SCALE GENOMIC DNA]</scope>
    <source>
        <strain evidence="5 6">DSM 42083</strain>
    </source>
</reference>
<evidence type="ECO:0000313" key="5">
    <source>
        <dbReference type="EMBL" id="MCQ4043904.1"/>
    </source>
</evidence>
<evidence type="ECO:0000313" key="6">
    <source>
        <dbReference type="Proteomes" id="UP001206206"/>
    </source>
</evidence>
<dbReference type="Gene3D" id="3.10.450.10">
    <property type="match status" value="1"/>
</dbReference>
<evidence type="ECO:0000256" key="1">
    <source>
        <dbReference type="ARBA" id="ARBA00009403"/>
    </source>
</evidence>
<dbReference type="SMART" id="SM00043">
    <property type="entry name" value="CY"/>
    <property type="match status" value="1"/>
</dbReference>
<keyword evidence="3" id="KW-0732">Signal</keyword>
<dbReference type="InterPro" id="IPR046350">
    <property type="entry name" value="Cystatin_sf"/>
</dbReference>
<dbReference type="InterPro" id="IPR000010">
    <property type="entry name" value="Cystatin_dom"/>
</dbReference>
<name>A0ABT1PEZ4_9ACTN</name>
<dbReference type="EMBL" id="JANFNH010000021">
    <property type="protein sequence ID" value="MCQ4043904.1"/>
    <property type="molecule type" value="Genomic_DNA"/>
</dbReference>
<comment type="similarity">
    <text evidence="1">Belongs to the cystatin family.</text>
</comment>
<dbReference type="SUPFAM" id="SSF54403">
    <property type="entry name" value="Cystatin/monellin"/>
    <property type="match status" value="1"/>
</dbReference>
<organism evidence="5 6">
    <name type="scientific">Streptantibioticus rubrisoli</name>
    <dbReference type="NCBI Taxonomy" id="1387313"/>
    <lineage>
        <taxon>Bacteria</taxon>
        <taxon>Bacillati</taxon>
        <taxon>Actinomycetota</taxon>
        <taxon>Actinomycetes</taxon>
        <taxon>Kitasatosporales</taxon>
        <taxon>Streptomycetaceae</taxon>
        <taxon>Streptantibioticus</taxon>
    </lineage>
</organism>
<dbReference type="PANTHER" id="PTHR46186:SF2">
    <property type="entry name" value="CYSTATIN"/>
    <property type="match status" value="1"/>
</dbReference>
<dbReference type="Pfam" id="PF00031">
    <property type="entry name" value="Cystatin"/>
    <property type="match status" value="1"/>
</dbReference>
<dbReference type="Proteomes" id="UP001206206">
    <property type="component" value="Unassembled WGS sequence"/>
</dbReference>
<evidence type="ECO:0000259" key="4">
    <source>
        <dbReference type="SMART" id="SM00043"/>
    </source>
</evidence>
<feature type="domain" description="Cystatin" evidence="4">
    <location>
        <begin position="33"/>
        <end position="141"/>
    </location>
</feature>
<protein>
    <submittedName>
        <fullName evidence="5">Cystatin family protein</fullName>
    </submittedName>
</protein>
<dbReference type="PANTHER" id="PTHR46186">
    <property type="entry name" value="CYSTATIN"/>
    <property type="match status" value="1"/>
</dbReference>
<evidence type="ECO:0000256" key="2">
    <source>
        <dbReference type="ARBA" id="ARBA00022690"/>
    </source>
</evidence>
<comment type="caution">
    <text evidence="5">The sequence shown here is derived from an EMBL/GenBank/DDBJ whole genome shotgun (WGS) entry which is preliminary data.</text>
</comment>
<accession>A0ABT1PEZ4</accession>
<proteinExistence type="inferred from homology"/>
<keyword evidence="6" id="KW-1185">Reference proteome</keyword>
<feature type="signal peptide" evidence="3">
    <location>
        <begin position="1"/>
        <end position="31"/>
    </location>
</feature>
<feature type="chain" id="PRO_5046153150" evidence="3">
    <location>
        <begin position="32"/>
        <end position="145"/>
    </location>
</feature>
<dbReference type="RefSeq" id="WP_255929401.1">
    <property type="nucleotide sequence ID" value="NZ_JANFNH010000021.1"/>
</dbReference>